<comment type="caution">
    <text evidence="1">The sequence shown here is derived from an EMBL/GenBank/DDBJ whole genome shotgun (WGS) entry which is preliminary data.</text>
</comment>
<evidence type="ECO:0000313" key="1">
    <source>
        <dbReference type="EMBL" id="RHH10451.1"/>
    </source>
</evidence>
<evidence type="ECO:0000313" key="2">
    <source>
        <dbReference type="Proteomes" id="UP000266644"/>
    </source>
</evidence>
<gene>
    <name evidence="1" type="ORF">DW228_11895</name>
</gene>
<protein>
    <submittedName>
        <fullName evidence="1">Uncharacterized protein</fullName>
    </submittedName>
</protein>
<sequence>MQIFLHHFNYQPFISSFCIQRTEQRPCFKKRTSFETQEPFYLSNLHKLTAK</sequence>
<dbReference type="Proteomes" id="UP000266644">
    <property type="component" value="Unassembled WGS sequence"/>
</dbReference>
<name>A0A396BZP6_BACFG</name>
<organism evidence="1 2">
    <name type="scientific">Bacteroides fragilis</name>
    <dbReference type="NCBI Taxonomy" id="817"/>
    <lineage>
        <taxon>Bacteria</taxon>
        <taxon>Pseudomonadati</taxon>
        <taxon>Bacteroidota</taxon>
        <taxon>Bacteroidia</taxon>
        <taxon>Bacteroidales</taxon>
        <taxon>Bacteroidaceae</taxon>
        <taxon>Bacteroides</taxon>
    </lineage>
</organism>
<accession>A0A396BZP6</accession>
<dbReference type="AlphaFoldDB" id="A0A396BZP6"/>
<dbReference type="EMBL" id="QRJE01000018">
    <property type="protein sequence ID" value="RHH10451.1"/>
    <property type="molecule type" value="Genomic_DNA"/>
</dbReference>
<reference evidence="1 2" key="1">
    <citation type="submission" date="2018-08" db="EMBL/GenBank/DDBJ databases">
        <title>A genome reference for cultivated species of the human gut microbiota.</title>
        <authorList>
            <person name="Zou Y."/>
            <person name="Xue W."/>
            <person name="Luo G."/>
        </authorList>
    </citation>
    <scope>NUCLEOTIDE SEQUENCE [LARGE SCALE GENOMIC DNA]</scope>
    <source>
        <strain evidence="1 2">AM18-6</strain>
    </source>
</reference>
<proteinExistence type="predicted"/>